<evidence type="ECO:0000313" key="2">
    <source>
        <dbReference type="Proteomes" id="UP000244755"/>
    </source>
</evidence>
<organism evidence="1 2">
    <name type="scientific">Methylobacterium currus</name>
    <dbReference type="NCBI Taxonomy" id="2051553"/>
    <lineage>
        <taxon>Bacteria</taxon>
        <taxon>Pseudomonadati</taxon>
        <taxon>Pseudomonadota</taxon>
        <taxon>Alphaproteobacteria</taxon>
        <taxon>Hyphomicrobiales</taxon>
        <taxon>Methylobacteriaceae</taxon>
        <taxon>Methylobacterium</taxon>
    </lineage>
</organism>
<evidence type="ECO:0000313" key="1">
    <source>
        <dbReference type="EMBL" id="AWB19740.1"/>
    </source>
</evidence>
<sequence length="98" mass="10947">MPCISSHDPLVQQTGLRLFAETGDPKKLGVENVTRVRRILVQLDAATSPEDMNLPGYRVHELSGSRIGTHAVRASGNHRITFRWDAPDVTNVDLEDYH</sequence>
<accession>A0A2R4WDX1</accession>
<dbReference type="RefSeq" id="WP_099951666.1">
    <property type="nucleotide sequence ID" value="NZ_CP028843.1"/>
</dbReference>
<proteinExistence type="predicted"/>
<keyword evidence="2" id="KW-1185">Reference proteome</keyword>
<reference evidence="1 2" key="1">
    <citation type="submission" date="2018-04" db="EMBL/GenBank/DDBJ databases">
        <title>Methylobacterium sp. PR1016A genome.</title>
        <authorList>
            <person name="Park W."/>
        </authorList>
    </citation>
    <scope>NUCLEOTIDE SEQUENCE [LARGE SCALE GENOMIC DNA]</scope>
    <source>
        <strain evidence="1 2">PR1016A</strain>
    </source>
</reference>
<dbReference type="InterPro" id="IPR035093">
    <property type="entry name" value="RelE/ParE_toxin_dom_sf"/>
</dbReference>
<dbReference type="EMBL" id="CP028843">
    <property type="protein sequence ID" value="AWB19740.1"/>
    <property type="molecule type" value="Genomic_DNA"/>
</dbReference>
<dbReference type="Gene3D" id="3.30.2310.20">
    <property type="entry name" value="RelE-like"/>
    <property type="match status" value="1"/>
</dbReference>
<name>A0A2R4WDX1_9HYPH</name>
<dbReference type="KEGG" id="mee:DA075_01300"/>
<dbReference type="OrthoDB" id="9801102at2"/>
<dbReference type="AlphaFoldDB" id="A0A2R4WDX1"/>
<dbReference type="Pfam" id="PF05015">
    <property type="entry name" value="HigB-like_toxin"/>
    <property type="match status" value="1"/>
</dbReference>
<protein>
    <submittedName>
        <fullName evidence="1">Plasmid maintenance system killer protein</fullName>
    </submittedName>
</protein>
<dbReference type="SUPFAM" id="SSF143011">
    <property type="entry name" value="RelE-like"/>
    <property type="match status" value="1"/>
</dbReference>
<dbReference type="InterPro" id="IPR007711">
    <property type="entry name" value="HigB-1"/>
</dbReference>
<gene>
    <name evidence="1" type="ORF">DA075_01300</name>
</gene>
<dbReference type="Proteomes" id="UP000244755">
    <property type="component" value="Chromosome 1"/>
</dbReference>